<proteinExistence type="predicted"/>
<sequence>MDIDDSASDTSSVEAHALQLAAHPLSSVNPPPPDLPDLLDKLIASDAELRKKWTVCDQIVTKLLKRVPNIKQKLEGLRQAHPHYRTDVARSKPGRRTKQRKCFEACEQLYQRMFMQTSFMHYCLTRKTKPLLQQHMKAHKDIFDALLGGRHDHRGIELANSRRLQCAPACNWYAEHGPYEWTMQPYTNQWWEAMNNTQWDWVRMRQHIADTMTNAQTKGIVVADIFLSNAQKYVPFWFWYEKYESWFPRVDIIRIQNENDVEEEKFVCKVLFEKTEAIMEKERLWKIEQLRQARSEQEEANEESATTDAHVEVDPLGERDLDLAVVFDGNAYSPDFNNGAQPTSMGSWLNWWGFEKWLKSHDNTTQQAEDSLRRNSTQARATAQQTECG</sequence>
<dbReference type="Proteomes" id="UP001334248">
    <property type="component" value="Unassembled WGS sequence"/>
</dbReference>
<comment type="caution">
    <text evidence="2">The sequence shown here is derived from an EMBL/GenBank/DDBJ whole genome shotgun (WGS) entry which is preliminary data.</text>
</comment>
<dbReference type="RefSeq" id="XP_064726287.1">
    <property type="nucleotide sequence ID" value="XM_064878179.1"/>
</dbReference>
<keyword evidence="3" id="KW-1185">Reference proteome</keyword>
<evidence type="ECO:0000256" key="1">
    <source>
        <dbReference type="SAM" id="MobiDB-lite"/>
    </source>
</evidence>
<gene>
    <name evidence="2" type="ORF">PMZ80_009786</name>
</gene>
<dbReference type="EMBL" id="JAVHJV010000014">
    <property type="protein sequence ID" value="KAK5938197.1"/>
    <property type="molecule type" value="Genomic_DNA"/>
</dbReference>
<dbReference type="GeneID" id="90003235"/>
<organism evidence="2 3">
    <name type="scientific">Knufia obscura</name>
    <dbReference type="NCBI Taxonomy" id="1635080"/>
    <lineage>
        <taxon>Eukaryota</taxon>
        <taxon>Fungi</taxon>
        <taxon>Dikarya</taxon>
        <taxon>Ascomycota</taxon>
        <taxon>Pezizomycotina</taxon>
        <taxon>Eurotiomycetes</taxon>
        <taxon>Chaetothyriomycetidae</taxon>
        <taxon>Chaetothyriales</taxon>
        <taxon>Trichomeriaceae</taxon>
        <taxon>Knufia</taxon>
    </lineage>
</organism>
<reference evidence="2 3" key="1">
    <citation type="journal article" date="2023" name="Res Sq">
        <title>Genomic and morphological characterization of Knufia obscura isolated from the Mars 2020 spacecraft assembly facility.</title>
        <authorList>
            <person name="Chander A.M."/>
            <person name="Teixeira M.M."/>
            <person name="Singh N.K."/>
            <person name="Williams M.P."/>
            <person name="Parker C.W."/>
            <person name="Leo P."/>
            <person name="Stajich J.E."/>
            <person name="Torok T."/>
            <person name="Tighe S."/>
            <person name="Mason C.E."/>
            <person name="Venkateswaran K."/>
        </authorList>
    </citation>
    <scope>NUCLEOTIDE SEQUENCE [LARGE SCALE GENOMIC DNA]</scope>
    <source>
        <strain evidence="2 3">CCFEE 5817</strain>
    </source>
</reference>
<name>A0ABR0RD91_9EURO</name>
<feature type="region of interest" description="Disordered" evidence="1">
    <location>
        <begin position="364"/>
        <end position="389"/>
    </location>
</feature>
<evidence type="ECO:0000313" key="2">
    <source>
        <dbReference type="EMBL" id="KAK5938197.1"/>
    </source>
</evidence>
<accession>A0ABR0RD91</accession>
<evidence type="ECO:0000313" key="3">
    <source>
        <dbReference type="Proteomes" id="UP001334248"/>
    </source>
</evidence>
<protein>
    <submittedName>
        <fullName evidence="2">Uncharacterized protein</fullName>
    </submittedName>
</protein>